<dbReference type="RefSeq" id="WP_083875491.1">
    <property type="nucleotide sequence ID" value="NZ_JH730856.1"/>
</dbReference>
<proteinExistence type="predicted"/>
<dbReference type="NCBIfam" id="NF046101">
    <property type="entry name" value="PA3496_fam"/>
    <property type="match status" value="1"/>
</dbReference>
<evidence type="ECO:0000313" key="3">
    <source>
        <dbReference type="Proteomes" id="UP000236232"/>
    </source>
</evidence>
<feature type="region of interest" description="Disordered" evidence="1">
    <location>
        <begin position="1"/>
        <end position="23"/>
    </location>
</feature>
<reference evidence="2 3" key="1">
    <citation type="submission" date="2018-01" db="EMBL/GenBank/DDBJ databases">
        <title>Draft Genome Sequence of Pseudomonas gingeri NCPPB 3146 (LMG 5327), a White Line Reaction Producer.</title>
        <authorList>
            <person name="Rokni-Zadeh H."/>
            <person name="Bahrami T."/>
            <person name="Zarvandi S."/>
            <person name="Changi-Ashtiani M."/>
            <person name="De Mot R."/>
        </authorList>
    </citation>
    <scope>NUCLEOTIDE SEQUENCE [LARGE SCALE GENOMIC DNA]</scope>
    <source>
        <strain evidence="3">NCPPB 3146 \ LMG 5327</strain>
    </source>
</reference>
<evidence type="ECO:0000313" key="2">
    <source>
        <dbReference type="EMBL" id="PNQ93507.1"/>
    </source>
</evidence>
<keyword evidence="3" id="KW-1185">Reference proteome</keyword>
<dbReference type="EMBL" id="POWE01000042">
    <property type="protein sequence ID" value="PNQ93507.1"/>
    <property type="molecule type" value="Genomic_DNA"/>
</dbReference>
<dbReference type="InterPro" id="IPR058059">
    <property type="entry name" value="PA3496-like"/>
</dbReference>
<gene>
    <name evidence="2" type="ORF">CCU68_05725</name>
</gene>
<comment type="caution">
    <text evidence="2">The sequence shown here is derived from an EMBL/GenBank/DDBJ whole genome shotgun (WGS) entry which is preliminary data.</text>
</comment>
<protein>
    <submittedName>
        <fullName evidence="2">Uncharacterized protein</fullName>
    </submittedName>
</protein>
<dbReference type="GeneID" id="71841937"/>
<sequence>MARHHEEQSSVKTRRQQEDQRRMEFRRAIEDRTELRQLQQEIAALNYWQADSASDRRSAQPAR</sequence>
<accession>A0ABX4Y974</accession>
<organism evidence="2 3">
    <name type="scientific">Pseudomonas gingeri NCPPB 3146 = LMG 5327</name>
    <dbReference type="NCBI Taxonomy" id="707248"/>
    <lineage>
        <taxon>Bacteria</taxon>
        <taxon>Pseudomonadati</taxon>
        <taxon>Pseudomonadota</taxon>
        <taxon>Gammaproteobacteria</taxon>
        <taxon>Pseudomonadales</taxon>
        <taxon>Pseudomonadaceae</taxon>
        <taxon>Pseudomonas</taxon>
    </lineage>
</organism>
<evidence type="ECO:0000256" key="1">
    <source>
        <dbReference type="SAM" id="MobiDB-lite"/>
    </source>
</evidence>
<dbReference type="Proteomes" id="UP000236232">
    <property type="component" value="Unassembled WGS sequence"/>
</dbReference>
<name>A0ABX4Y974_9PSED</name>